<name>S3DWB7_GLAL2</name>
<evidence type="ECO:0000256" key="2">
    <source>
        <dbReference type="SAM" id="Phobius"/>
    </source>
</evidence>
<evidence type="ECO:0000256" key="1">
    <source>
        <dbReference type="SAM" id="MobiDB-lite"/>
    </source>
</evidence>
<sequence length="266" mass="28533">MAMQKGFSKHMCPCRHSALSYSSPLLFLSIILPRSSYAQFTSQSTSVTPTTLFTSASSSSPSTSLGTPTDNSSSGWSNSSTGTHAFNYYFVIVAVAAVFFCLALLYFGKRKKQKAALMRRNSQRALAQDVAGFNLRSRGGRARNNGRGFWNGTRREEDRVEGLDERGEAPPPYVPGGKPPSIRAVSESVDLADARDPHGAFGGSVELSTLPSGLRSNADPPPPDYHEHGSGGSEDIGDITRPAPAFTNDRHESSRRLLGNSNGSTV</sequence>
<evidence type="ECO:0000313" key="4">
    <source>
        <dbReference type="Proteomes" id="UP000016922"/>
    </source>
</evidence>
<feature type="region of interest" description="Disordered" evidence="1">
    <location>
        <begin position="55"/>
        <end position="77"/>
    </location>
</feature>
<dbReference type="EMBL" id="KE145363">
    <property type="protein sequence ID" value="EPE30678.1"/>
    <property type="molecule type" value="Genomic_DNA"/>
</dbReference>
<feature type="compositionally biased region" description="Basic and acidic residues" evidence="1">
    <location>
        <begin position="153"/>
        <end position="168"/>
    </location>
</feature>
<protein>
    <submittedName>
        <fullName evidence="3">Uncharacterized protein</fullName>
    </submittedName>
</protein>
<dbReference type="eggNOG" id="ENOG502R98C">
    <property type="taxonomic scope" value="Eukaryota"/>
</dbReference>
<dbReference type="HOGENOM" id="CLU_1069975_0_0_1"/>
<gene>
    <name evidence="3" type="ORF">GLAREA_03645</name>
</gene>
<proteinExistence type="predicted"/>
<dbReference type="OrthoDB" id="4775599at2759"/>
<feature type="compositionally biased region" description="Pro residues" evidence="1">
    <location>
        <begin position="169"/>
        <end position="178"/>
    </location>
</feature>
<reference evidence="3 4" key="1">
    <citation type="journal article" date="2013" name="BMC Genomics">
        <title>Genomics-driven discovery of the pneumocandin biosynthetic gene cluster in the fungus Glarea lozoyensis.</title>
        <authorList>
            <person name="Chen L."/>
            <person name="Yue Q."/>
            <person name="Zhang X."/>
            <person name="Xiang M."/>
            <person name="Wang C."/>
            <person name="Li S."/>
            <person name="Che Y."/>
            <person name="Ortiz-Lopez F.J."/>
            <person name="Bills G.F."/>
            <person name="Liu X."/>
            <person name="An Z."/>
        </authorList>
    </citation>
    <scope>NUCLEOTIDE SEQUENCE [LARGE SCALE GENOMIC DNA]</scope>
    <source>
        <strain evidence="4">ATCC 20868 / MF5171</strain>
    </source>
</reference>
<evidence type="ECO:0000313" key="3">
    <source>
        <dbReference type="EMBL" id="EPE30678.1"/>
    </source>
</evidence>
<dbReference type="OMA" id="ESAECIY"/>
<keyword evidence="4" id="KW-1185">Reference proteome</keyword>
<accession>S3DWB7</accession>
<feature type="compositionally biased region" description="Low complexity" evidence="1">
    <location>
        <begin position="136"/>
        <end position="152"/>
    </location>
</feature>
<keyword evidence="2" id="KW-1133">Transmembrane helix</keyword>
<keyword evidence="2" id="KW-0472">Membrane</keyword>
<keyword evidence="2" id="KW-0812">Transmembrane</keyword>
<dbReference type="Proteomes" id="UP000016922">
    <property type="component" value="Unassembled WGS sequence"/>
</dbReference>
<dbReference type="GeneID" id="19462700"/>
<feature type="transmembrane region" description="Helical" evidence="2">
    <location>
        <begin position="86"/>
        <end position="108"/>
    </location>
</feature>
<feature type="compositionally biased region" description="Polar residues" evidence="1">
    <location>
        <begin position="206"/>
        <end position="215"/>
    </location>
</feature>
<dbReference type="KEGG" id="glz:GLAREA_03645"/>
<feature type="region of interest" description="Disordered" evidence="1">
    <location>
        <begin position="136"/>
        <end position="266"/>
    </location>
</feature>
<dbReference type="RefSeq" id="XP_008082089.1">
    <property type="nucleotide sequence ID" value="XM_008083898.1"/>
</dbReference>
<dbReference type="AlphaFoldDB" id="S3DWB7"/>
<organism evidence="3 4">
    <name type="scientific">Glarea lozoyensis (strain ATCC 20868 / MF5171)</name>
    <dbReference type="NCBI Taxonomy" id="1116229"/>
    <lineage>
        <taxon>Eukaryota</taxon>
        <taxon>Fungi</taxon>
        <taxon>Dikarya</taxon>
        <taxon>Ascomycota</taxon>
        <taxon>Pezizomycotina</taxon>
        <taxon>Leotiomycetes</taxon>
        <taxon>Helotiales</taxon>
        <taxon>Helotiaceae</taxon>
        <taxon>Glarea</taxon>
    </lineage>
</organism>